<reference evidence="2" key="1">
    <citation type="journal article" date="2016" name="Sci. Rep.">
        <title>Molecular characterization of firefly nuptial gifts: a multi-omics approach sheds light on postcopulatory sexual selection.</title>
        <authorList>
            <person name="Al-Wathiqui N."/>
            <person name="Fallon T.R."/>
            <person name="South A."/>
            <person name="Weng J.K."/>
            <person name="Lewis S.M."/>
        </authorList>
    </citation>
    <scope>NUCLEOTIDE SEQUENCE</scope>
</reference>
<organism evidence="2">
    <name type="scientific">Photinus pyralis</name>
    <name type="common">Common eastern firefly</name>
    <name type="synonym">Lampyris pyralis</name>
    <dbReference type="NCBI Taxonomy" id="7054"/>
    <lineage>
        <taxon>Eukaryota</taxon>
        <taxon>Metazoa</taxon>
        <taxon>Ecdysozoa</taxon>
        <taxon>Arthropoda</taxon>
        <taxon>Hexapoda</taxon>
        <taxon>Insecta</taxon>
        <taxon>Pterygota</taxon>
        <taxon>Neoptera</taxon>
        <taxon>Endopterygota</taxon>
        <taxon>Coleoptera</taxon>
        <taxon>Polyphaga</taxon>
        <taxon>Elateriformia</taxon>
        <taxon>Elateroidea</taxon>
        <taxon>Lampyridae</taxon>
        <taxon>Lampyrinae</taxon>
        <taxon>Photinus</taxon>
    </lineage>
</organism>
<protein>
    <recommendedName>
        <fullName evidence="3">Hydrophobin</fullName>
    </recommendedName>
</protein>
<feature type="chain" id="PRO_5012937364" description="Hydrophobin" evidence="1">
    <location>
        <begin position="20"/>
        <end position="154"/>
    </location>
</feature>
<sequence length="154" mass="16215">MKAWFVVVLIGVIPFAVGANEDNERYPIPLMRSARLQRRSPTYTNTGFPVHNPPKVVVLSNGDVTLVPLVDRGSNLDSSVGQNGMGAPGTSANVPKNTQDSCALAVISCCSATTDGVNTCFQQLGCIGSFLGSSPCESEFAHAVIENAVNAFEI</sequence>
<proteinExistence type="predicted"/>
<dbReference type="EMBL" id="GEZM01012932">
    <property type="protein sequence ID" value="JAV92863.1"/>
    <property type="molecule type" value="Transcribed_RNA"/>
</dbReference>
<name>A0A1Y1N4P3_PHOPY</name>
<feature type="signal peptide" evidence="1">
    <location>
        <begin position="1"/>
        <end position="19"/>
    </location>
</feature>
<dbReference type="AlphaFoldDB" id="A0A1Y1N4P3"/>
<accession>A0A1Y1N4P3</accession>
<evidence type="ECO:0008006" key="3">
    <source>
        <dbReference type="Google" id="ProtNLM"/>
    </source>
</evidence>
<evidence type="ECO:0000256" key="1">
    <source>
        <dbReference type="SAM" id="SignalP"/>
    </source>
</evidence>
<keyword evidence="1" id="KW-0732">Signal</keyword>
<evidence type="ECO:0000313" key="2">
    <source>
        <dbReference type="EMBL" id="JAV92863.1"/>
    </source>
</evidence>